<feature type="region of interest" description="Disordered" evidence="4">
    <location>
        <begin position="572"/>
        <end position="623"/>
    </location>
</feature>
<proteinExistence type="predicted"/>
<feature type="compositionally biased region" description="Low complexity" evidence="4">
    <location>
        <begin position="37"/>
        <end position="47"/>
    </location>
</feature>
<evidence type="ECO:0000259" key="5">
    <source>
        <dbReference type="PROSITE" id="PS50090"/>
    </source>
</evidence>
<evidence type="ECO:0000256" key="3">
    <source>
        <dbReference type="ARBA" id="ARBA00023242"/>
    </source>
</evidence>
<dbReference type="PROSITE" id="PS50090">
    <property type="entry name" value="MYB_LIKE"/>
    <property type="match status" value="2"/>
</dbReference>
<evidence type="ECO:0000259" key="6">
    <source>
        <dbReference type="PROSITE" id="PS51294"/>
    </source>
</evidence>
<dbReference type="PANTHER" id="PTHR46380">
    <property type="entry name" value="CYCLIN-D-BINDING MYB-LIKE TRANSCRIPTION FACTOR 1"/>
    <property type="match status" value="1"/>
</dbReference>
<dbReference type="SUPFAM" id="SSF46689">
    <property type="entry name" value="Homeodomain-like"/>
    <property type="match status" value="2"/>
</dbReference>
<dbReference type="OrthoDB" id="39591at2759"/>
<evidence type="ECO:0000313" key="7">
    <source>
        <dbReference type="EMBL" id="KZP00233.1"/>
    </source>
</evidence>
<evidence type="ECO:0000256" key="1">
    <source>
        <dbReference type="ARBA" id="ARBA00004123"/>
    </source>
</evidence>
<dbReference type="PROSITE" id="PS51294">
    <property type="entry name" value="HTH_MYB"/>
    <property type="match status" value="2"/>
</dbReference>
<dbReference type="Gene3D" id="1.10.10.60">
    <property type="entry name" value="Homeodomain-like"/>
    <property type="match status" value="2"/>
</dbReference>
<feature type="domain" description="Myb-like" evidence="5">
    <location>
        <begin position="356"/>
        <end position="405"/>
    </location>
</feature>
<dbReference type="CDD" id="cd00167">
    <property type="entry name" value="SANT"/>
    <property type="match status" value="1"/>
</dbReference>
<feature type="compositionally biased region" description="Low complexity" evidence="4">
    <location>
        <begin position="208"/>
        <end position="221"/>
    </location>
</feature>
<dbReference type="InterPro" id="IPR001005">
    <property type="entry name" value="SANT/Myb"/>
</dbReference>
<dbReference type="Proteomes" id="UP000076738">
    <property type="component" value="Unassembled WGS sequence"/>
</dbReference>
<feature type="region of interest" description="Disordered" evidence="4">
    <location>
        <begin position="203"/>
        <end position="239"/>
    </location>
</feature>
<gene>
    <name evidence="7" type="ORF">CALVIDRAFT_533874</name>
</gene>
<dbReference type="GO" id="GO:0000976">
    <property type="term" value="F:transcription cis-regulatory region binding"/>
    <property type="evidence" value="ECO:0007669"/>
    <property type="project" value="TreeGrafter"/>
</dbReference>
<feature type="domain" description="HTH myb-type" evidence="6">
    <location>
        <begin position="356"/>
        <end position="409"/>
    </location>
</feature>
<dbReference type="EMBL" id="KV417270">
    <property type="protein sequence ID" value="KZP00233.1"/>
    <property type="molecule type" value="Genomic_DNA"/>
</dbReference>
<dbReference type="InterPro" id="IPR009057">
    <property type="entry name" value="Homeodomain-like_sf"/>
</dbReference>
<keyword evidence="2" id="KW-0238">DNA-binding</keyword>
<feature type="compositionally biased region" description="Low complexity" evidence="4">
    <location>
        <begin position="589"/>
        <end position="604"/>
    </location>
</feature>
<dbReference type="STRING" id="1330018.A0A167QTY2"/>
<dbReference type="GO" id="GO:0003700">
    <property type="term" value="F:DNA-binding transcription factor activity"/>
    <property type="evidence" value="ECO:0007669"/>
    <property type="project" value="TreeGrafter"/>
</dbReference>
<dbReference type="InterPro" id="IPR051651">
    <property type="entry name" value="DMTF1_DNA-bind_reg"/>
</dbReference>
<accession>A0A167QTY2</accession>
<protein>
    <submittedName>
        <fullName evidence="7">Uncharacterized protein</fullName>
    </submittedName>
</protein>
<evidence type="ECO:0000313" key="8">
    <source>
        <dbReference type="Proteomes" id="UP000076738"/>
    </source>
</evidence>
<dbReference type="Pfam" id="PF00249">
    <property type="entry name" value="Myb_DNA-binding"/>
    <property type="match status" value="2"/>
</dbReference>
<reference evidence="7 8" key="1">
    <citation type="journal article" date="2016" name="Mol. Biol. Evol.">
        <title>Comparative Genomics of Early-Diverging Mushroom-Forming Fungi Provides Insights into the Origins of Lignocellulose Decay Capabilities.</title>
        <authorList>
            <person name="Nagy L.G."/>
            <person name="Riley R."/>
            <person name="Tritt A."/>
            <person name="Adam C."/>
            <person name="Daum C."/>
            <person name="Floudas D."/>
            <person name="Sun H."/>
            <person name="Yadav J.S."/>
            <person name="Pangilinan J."/>
            <person name="Larsson K.H."/>
            <person name="Matsuura K."/>
            <person name="Barry K."/>
            <person name="Labutti K."/>
            <person name="Kuo R."/>
            <person name="Ohm R.A."/>
            <person name="Bhattacharya S.S."/>
            <person name="Shirouzu T."/>
            <person name="Yoshinaga Y."/>
            <person name="Martin F.M."/>
            <person name="Grigoriev I.V."/>
            <person name="Hibbett D.S."/>
        </authorList>
    </citation>
    <scope>NUCLEOTIDE SEQUENCE [LARGE SCALE GENOMIC DNA]</scope>
    <source>
        <strain evidence="7 8">TUFC12733</strain>
    </source>
</reference>
<feature type="region of interest" description="Disordered" evidence="4">
    <location>
        <begin position="33"/>
        <end position="111"/>
    </location>
</feature>
<evidence type="ECO:0000256" key="2">
    <source>
        <dbReference type="ARBA" id="ARBA00023125"/>
    </source>
</evidence>
<dbReference type="AlphaFoldDB" id="A0A167QTY2"/>
<feature type="domain" description="HTH myb-type" evidence="6">
    <location>
        <begin position="414"/>
        <end position="473"/>
    </location>
</feature>
<dbReference type="PANTHER" id="PTHR46380:SF2">
    <property type="entry name" value="CYCLIN-D-BINDING MYB-LIKE TRANSCRIPTION FACTOR 1"/>
    <property type="match status" value="1"/>
</dbReference>
<dbReference type="SMART" id="SM00717">
    <property type="entry name" value="SANT"/>
    <property type="match status" value="4"/>
</dbReference>
<keyword evidence="8" id="KW-1185">Reference proteome</keyword>
<keyword evidence="3" id="KW-0539">Nucleus</keyword>
<sequence length="623" mass="69295">MSHTRHSGHATLSNPLDGITPDFERVLQNAIADINASVSGVTTGSTSLPQKRRREDDEGEATANGHGDGEAKKKKKKKKNPEGANSAGVGDDAAKQKRDKGKERAAAPLPTFAPVPPLLGVPNSPPYDEYIDSSQFIRPPWELDNSGVAPPPVEDLLPPSFFNVGVPPMPIPPGTNSTDLIRALQQIDLSKFASSLRAMSGDLVPQPSGAGTTAASTSSQAARHRATNGDHRKSATSLGGALQRTGVASHEHDEMDHATLLATKWLNPTKLAELVVSDGLQYKKGKFSAVEEEMIGNALEDYRIQRNMSVDALRDVIFAKGKKAREANSTFWSEITTSVPQRPIIAVYHHVRRTWHPLKRLGKWSTEEDAALRAAVVEYGQQWEKVSEKVGRMSSDCRDRFRNHIQHRESRVFGPWTEEEEEELTRIVRELTTDQGKNAENDIFWSVVSERMGNRRTRQQCRIKWTDALNKRVKNQGNKPRWSGQDAYILVQKIASLKITHDSEIDWKLIADSDWNLWSAHQLQRRWFRMKKGVKNGETMPFLELISILKDKKSLPLASTIVRQQAGPKIVKSKATISDNEDDDDMSEVDQTLAAPLDGPPAAGFVTIVRNNQNESEEEDEDE</sequence>
<feature type="domain" description="Myb-like" evidence="5">
    <location>
        <begin position="408"/>
        <end position="469"/>
    </location>
</feature>
<dbReference type="GO" id="GO:0005634">
    <property type="term" value="C:nucleus"/>
    <property type="evidence" value="ECO:0007669"/>
    <property type="project" value="UniProtKB-SubCell"/>
</dbReference>
<comment type="subcellular location">
    <subcellularLocation>
        <location evidence="1">Nucleus</location>
    </subcellularLocation>
</comment>
<evidence type="ECO:0000256" key="4">
    <source>
        <dbReference type="SAM" id="MobiDB-lite"/>
    </source>
</evidence>
<feature type="compositionally biased region" description="Basic and acidic residues" evidence="4">
    <location>
        <begin position="92"/>
        <end position="105"/>
    </location>
</feature>
<name>A0A167QTY2_CALVF</name>
<feature type="compositionally biased region" description="Acidic residues" evidence="4">
    <location>
        <begin position="579"/>
        <end position="588"/>
    </location>
</feature>
<dbReference type="InterPro" id="IPR017930">
    <property type="entry name" value="Myb_dom"/>
</dbReference>
<organism evidence="7 8">
    <name type="scientific">Calocera viscosa (strain TUFC12733)</name>
    <dbReference type="NCBI Taxonomy" id="1330018"/>
    <lineage>
        <taxon>Eukaryota</taxon>
        <taxon>Fungi</taxon>
        <taxon>Dikarya</taxon>
        <taxon>Basidiomycota</taxon>
        <taxon>Agaricomycotina</taxon>
        <taxon>Dacrymycetes</taxon>
        <taxon>Dacrymycetales</taxon>
        <taxon>Dacrymycetaceae</taxon>
        <taxon>Calocera</taxon>
    </lineage>
</organism>